<dbReference type="EMBL" id="LN649232">
    <property type="protein sequence ID" value="CEI39900.1"/>
    <property type="molecule type" value="Genomic_DNA"/>
</dbReference>
<dbReference type="InterPro" id="IPR000679">
    <property type="entry name" value="Znf_GATA"/>
</dbReference>
<dbReference type="GO" id="GO:0006355">
    <property type="term" value="P:regulation of DNA-templated transcription"/>
    <property type="evidence" value="ECO:0007669"/>
    <property type="project" value="InterPro"/>
</dbReference>
<feature type="region of interest" description="Disordered" evidence="2">
    <location>
        <begin position="52"/>
        <end position="98"/>
    </location>
</feature>
<evidence type="ECO:0000313" key="5">
    <source>
        <dbReference type="Proteomes" id="UP000245910"/>
    </source>
</evidence>
<evidence type="ECO:0000256" key="1">
    <source>
        <dbReference type="PROSITE-ProRule" id="PRU00094"/>
    </source>
</evidence>
<dbReference type="SUPFAM" id="SSF57716">
    <property type="entry name" value="Glucocorticoid receptor-like (DNA-binding domain)"/>
    <property type="match status" value="1"/>
</dbReference>
<dbReference type="Gene3D" id="3.30.50.10">
    <property type="entry name" value="Erythroid Transcription Factor GATA-1, subunit A"/>
    <property type="match status" value="1"/>
</dbReference>
<dbReference type="OrthoDB" id="2162994at2759"/>
<keyword evidence="5" id="KW-1185">Reference proteome</keyword>
<dbReference type="AlphaFoldDB" id="A0A2L2SRR9"/>
<sequence length="159" mass="17733">MPGNSNFFLPPTAPPSRTFDTRELQTVLQDYETSIREQQLHNHQSTQLQTLTEVAESPSSPSIVPGAIPKKRSSHRDTRVSSQSHTPSRSQRRSKNVLQSVHDHATTAVKRCDTCGVTETPRWRGLLCNVCGLVQTKRIARKNLTVSRDSTSTMGSSHR</sequence>
<feature type="domain" description="GATA-type" evidence="3">
    <location>
        <begin position="106"/>
        <end position="154"/>
    </location>
</feature>
<dbReference type="GO" id="GO:0043565">
    <property type="term" value="F:sequence-specific DNA binding"/>
    <property type="evidence" value="ECO:0007669"/>
    <property type="project" value="InterPro"/>
</dbReference>
<dbReference type="PROSITE" id="PS50114">
    <property type="entry name" value="GATA_ZN_FINGER_2"/>
    <property type="match status" value="1"/>
</dbReference>
<accession>A0A2L2SRR9</accession>
<dbReference type="GO" id="GO:0008270">
    <property type="term" value="F:zinc ion binding"/>
    <property type="evidence" value="ECO:0007669"/>
    <property type="project" value="UniProtKB-KW"/>
</dbReference>
<dbReference type="Proteomes" id="UP000245910">
    <property type="component" value="Chromosome IIII"/>
</dbReference>
<reference evidence="5" key="1">
    <citation type="submission" date="2014-10" db="EMBL/GenBank/DDBJ databases">
        <authorList>
            <person name="King R."/>
        </authorList>
    </citation>
    <scope>NUCLEOTIDE SEQUENCE [LARGE SCALE GENOMIC DNA]</scope>
    <source>
        <strain evidence="5">A3/5</strain>
    </source>
</reference>
<evidence type="ECO:0000313" key="4">
    <source>
        <dbReference type="EMBL" id="CEI39900.1"/>
    </source>
</evidence>
<protein>
    <recommendedName>
        <fullName evidence="3">GATA-type domain-containing protein</fullName>
    </recommendedName>
</protein>
<dbReference type="SMART" id="SM00401">
    <property type="entry name" value="ZnF_GATA"/>
    <property type="match status" value="1"/>
</dbReference>
<feature type="compositionally biased region" description="Polar residues" evidence="2">
    <location>
        <begin position="52"/>
        <end position="62"/>
    </location>
</feature>
<evidence type="ECO:0000259" key="3">
    <source>
        <dbReference type="PROSITE" id="PS50114"/>
    </source>
</evidence>
<organism evidence="4 5">
    <name type="scientific">Fusarium venenatum</name>
    <dbReference type="NCBI Taxonomy" id="56646"/>
    <lineage>
        <taxon>Eukaryota</taxon>
        <taxon>Fungi</taxon>
        <taxon>Dikarya</taxon>
        <taxon>Ascomycota</taxon>
        <taxon>Pezizomycotina</taxon>
        <taxon>Sordariomycetes</taxon>
        <taxon>Hypocreomycetidae</taxon>
        <taxon>Hypocreales</taxon>
        <taxon>Nectriaceae</taxon>
        <taxon>Fusarium</taxon>
    </lineage>
</organism>
<keyword evidence="1" id="KW-0863">Zinc-finger</keyword>
<proteinExistence type="predicted"/>
<feature type="compositionally biased region" description="Polar residues" evidence="2">
    <location>
        <begin position="80"/>
        <end position="89"/>
    </location>
</feature>
<name>A0A2L2SRR9_9HYPO</name>
<dbReference type="InterPro" id="IPR013088">
    <property type="entry name" value="Znf_NHR/GATA"/>
</dbReference>
<keyword evidence="1" id="KW-0479">Metal-binding</keyword>
<keyword evidence="1" id="KW-0862">Zinc</keyword>
<evidence type="ECO:0000256" key="2">
    <source>
        <dbReference type="SAM" id="MobiDB-lite"/>
    </source>
</evidence>
<feature type="region of interest" description="Disordered" evidence="2">
    <location>
        <begin position="1"/>
        <end position="20"/>
    </location>
</feature>